<dbReference type="EMBL" id="CP042430">
    <property type="protein sequence ID" value="QEC47104.1"/>
    <property type="molecule type" value="Genomic_DNA"/>
</dbReference>
<dbReference type="KEGG" id="bsol:FSW04_05540"/>
<dbReference type="InterPro" id="IPR023214">
    <property type="entry name" value="HAD_sf"/>
</dbReference>
<dbReference type="Gene3D" id="1.10.150.240">
    <property type="entry name" value="Putative phosphatase, domain 2"/>
    <property type="match status" value="1"/>
</dbReference>
<dbReference type="GO" id="GO:0006281">
    <property type="term" value="P:DNA repair"/>
    <property type="evidence" value="ECO:0007669"/>
    <property type="project" value="TreeGrafter"/>
</dbReference>
<proteinExistence type="predicted"/>
<dbReference type="RefSeq" id="WP_146917099.1">
    <property type="nucleotide sequence ID" value="NZ_CP042430.1"/>
</dbReference>
<dbReference type="Pfam" id="PF12710">
    <property type="entry name" value="HAD"/>
    <property type="match status" value="1"/>
</dbReference>
<dbReference type="AlphaFoldDB" id="A0A5B8U227"/>
<dbReference type="PROSITE" id="PS01228">
    <property type="entry name" value="COF_1"/>
    <property type="match status" value="1"/>
</dbReference>
<dbReference type="Gene3D" id="3.40.50.1000">
    <property type="entry name" value="HAD superfamily/HAD-like"/>
    <property type="match status" value="1"/>
</dbReference>
<protein>
    <submittedName>
        <fullName evidence="1">HAD family hydrolase</fullName>
    </submittedName>
</protein>
<dbReference type="GO" id="GO:0008967">
    <property type="term" value="F:phosphoglycolate phosphatase activity"/>
    <property type="evidence" value="ECO:0007669"/>
    <property type="project" value="TreeGrafter"/>
</dbReference>
<organism evidence="1 2">
    <name type="scientific">Baekduia soli</name>
    <dbReference type="NCBI Taxonomy" id="496014"/>
    <lineage>
        <taxon>Bacteria</taxon>
        <taxon>Bacillati</taxon>
        <taxon>Actinomycetota</taxon>
        <taxon>Thermoleophilia</taxon>
        <taxon>Solirubrobacterales</taxon>
        <taxon>Baekduiaceae</taxon>
        <taxon>Baekduia</taxon>
    </lineage>
</organism>
<gene>
    <name evidence="1" type="ORF">FSW04_05540</name>
</gene>
<reference evidence="1 2" key="1">
    <citation type="journal article" date="2018" name="J. Microbiol.">
        <title>Baekduia soli gen. nov., sp. nov., a novel bacterium isolated from the soil of Baekdu Mountain and proposal of a novel family name, Baekduiaceae fam. nov.</title>
        <authorList>
            <person name="An D.S."/>
            <person name="Siddiqi M.Z."/>
            <person name="Kim K.H."/>
            <person name="Yu H.S."/>
            <person name="Im W.T."/>
        </authorList>
    </citation>
    <scope>NUCLEOTIDE SEQUENCE [LARGE SCALE GENOMIC DNA]</scope>
    <source>
        <strain evidence="1 2">BR7-21</strain>
    </source>
</reference>
<dbReference type="SUPFAM" id="SSF56784">
    <property type="entry name" value="HAD-like"/>
    <property type="match status" value="1"/>
</dbReference>
<dbReference type="Proteomes" id="UP000321805">
    <property type="component" value="Chromosome"/>
</dbReference>
<name>A0A5B8U227_9ACTN</name>
<evidence type="ECO:0000313" key="2">
    <source>
        <dbReference type="Proteomes" id="UP000321805"/>
    </source>
</evidence>
<keyword evidence="1" id="KW-0378">Hydrolase</keyword>
<dbReference type="OrthoDB" id="9781769at2"/>
<dbReference type="InterPro" id="IPR050155">
    <property type="entry name" value="HAD-like_hydrolase_sf"/>
</dbReference>
<dbReference type="PANTHER" id="PTHR43434:SF1">
    <property type="entry name" value="PHOSPHOGLYCOLATE PHOSPHATASE"/>
    <property type="match status" value="1"/>
</dbReference>
<accession>A0A5B8U227</accession>
<dbReference type="PANTHER" id="PTHR43434">
    <property type="entry name" value="PHOSPHOGLYCOLATE PHOSPHATASE"/>
    <property type="match status" value="1"/>
</dbReference>
<sequence>MLLLFDIDGTLLLKASREHAEAVHAALRRVHRIEIPTARVEAAGRTDGAIAKSILTLAGVSAERIDARADDVRAATCEEFARRCPADLRDHLNPGIVEVLEGLHADAGKHLSLLTGNMEPVARLKLQRAGIAHFFGPGQGAFGSDDDDRAALPAIARARAGADGRPWPREDAVVIGDTPRDIACARADGVRVVAIATGPFAAQDLGGADAVVHRAHDLPGALEGLAGATIDP</sequence>
<evidence type="ECO:0000313" key="1">
    <source>
        <dbReference type="EMBL" id="QEC47104.1"/>
    </source>
</evidence>
<dbReference type="InterPro" id="IPR036412">
    <property type="entry name" value="HAD-like_sf"/>
</dbReference>
<keyword evidence="2" id="KW-1185">Reference proteome</keyword>
<dbReference type="InterPro" id="IPR023198">
    <property type="entry name" value="PGP-like_dom2"/>
</dbReference>